<sequence>MCRWFAYISPEEPSLLSDVLIDPANSIAKQCSEHYLPGLLPHGEEKELDDSKDALLRMRNSLLNMDGLGIAWYTKAAETYMKGVEGPRPALYKSQSPPISDINFRNLCSNTESHCLLAHIRATSGSVVTQVNSHPFVFGRHVFMHNGAISNFSDIRRDMTDLFSFDAYCNVLGSTDSEHAAALYITNLTNHGTKDTWEKEYPLPEMLKAMNKTLVQIMELQQKQLGDKKAPNSLNFCATDGKKMVATRFRNHTSQQPPSLYWSEFAGRTLNQKFPGHPDSASQTNDQASKGEDERIGKHTIVASEPTTYDDAEWHLISKNCALTVDEFGTEEEVKLVYDGGLDAKDPVYG</sequence>
<dbReference type="PANTHER" id="PTHR43187">
    <property type="entry name" value="GLUTAMINE AMIDOTRANSFERASE DUG3-RELATED"/>
    <property type="match status" value="1"/>
</dbReference>
<name>A0A8H3F3W4_9LECA</name>
<comment type="caution">
    <text evidence="4">The sequence shown here is derived from an EMBL/GenBank/DDBJ whole genome shotgun (WGS) entry which is preliminary data.</text>
</comment>
<dbReference type="Gene3D" id="3.60.20.10">
    <property type="entry name" value="Glutamine Phosphoribosylpyrophosphate, subunit 1, domain 1"/>
    <property type="match status" value="1"/>
</dbReference>
<dbReference type="GO" id="GO:0008242">
    <property type="term" value="F:omega peptidase activity"/>
    <property type="evidence" value="ECO:0007669"/>
    <property type="project" value="TreeGrafter"/>
</dbReference>
<evidence type="ECO:0000313" key="5">
    <source>
        <dbReference type="Proteomes" id="UP000664521"/>
    </source>
</evidence>
<dbReference type="Proteomes" id="UP000664521">
    <property type="component" value="Unassembled WGS sequence"/>
</dbReference>
<evidence type="ECO:0000313" key="4">
    <source>
        <dbReference type="EMBL" id="CAF9916559.1"/>
    </source>
</evidence>
<dbReference type="AlphaFoldDB" id="A0A8H3F3W4"/>
<dbReference type="GO" id="GO:0006751">
    <property type="term" value="P:glutathione catabolic process"/>
    <property type="evidence" value="ECO:0007669"/>
    <property type="project" value="TreeGrafter"/>
</dbReference>
<dbReference type="SUPFAM" id="SSF56235">
    <property type="entry name" value="N-terminal nucleophile aminohydrolases (Ntn hydrolases)"/>
    <property type="match status" value="1"/>
</dbReference>
<dbReference type="PROSITE" id="PS51278">
    <property type="entry name" value="GATASE_TYPE_2"/>
    <property type="match status" value="1"/>
</dbReference>
<dbReference type="OrthoDB" id="444432at2759"/>
<feature type="domain" description="Glutamine amidotransferase type-2" evidence="3">
    <location>
        <begin position="2"/>
        <end position="350"/>
    </location>
</feature>
<dbReference type="InterPro" id="IPR017932">
    <property type="entry name" value="GATase_2_dom"/>
</dbReference>
<dbReference type="InterPro" id="IPR029055">
    <property type="entry name" value="Ntn_hydrolases_N"/>
</dbReference>
<keyword evidence="1" id="KW-0315">Glutamine amidotransferase</keyword>
<evidence type="ECO:0000256" key="2">
    <source>
        <dbReference type="SAM" id="MobiDB-lite"/>
    </source>
</evidence>
<evidence type="ECO:0000256" key="1">
    <source>
        <dbReference type="ARBA" id="ARBA00022962"/>
    </source>
</evidence>
<gene>
    <name evidence="4" type="ORF">HETSPECPRED_002949</name>
</gene>
<proteinExistence type="predicted"/>
<dbReference type="InterPro" id="IPR026869">
    <property type="entry name" value="EgtC-like"/>
</dbReference>
<dbReference type="InterPro" id="IPR052373">
    <property type="entry name" value="Gamma-glu_amide_hydrolase"/>
</dbReference>
<dbReference type="GO" id="GO:0005737">
    <property type="term" value="C:cytoplasm"/>
    <property type="evidence" value="ECO:0007669"/>
    <property type="project" value="TreeGrafter"/>
</dbReference>
<protein>
    <recommendedName>
        <fullName evidence="3">Glutamine amidotransferase type-2 domain-containing protein</fullName>
    </recommendedName>
</protein>
<dbReference type="PANTHER" id="PTHR43187:SF1">
    <property type="entry name" value="GLUTAMINE AMIDOTRANSFERASE DUG3-RELATED"/>
    <property type="match status" value="1"/>
</dbReference>
<dbReference type="Pfam" id="PF13230">
    <property type="entry name" value="GATase_4"/>
    <property type="match status" value="1"/>
</dbReference>
<organism evidence="4 5">
    <name type="scientific">Heterodermia speciosa</name>
    <dbReference type="NCBI Taxonomy" id="116794"/>
    <lineage>
        <taxon>Eukaryota</taxon>
        <taxon>Fungi</taxon>
        <taxon>Dikarya</taxon>
        <taxon>Ascomycota</taxon>
        <taxon>Pezizomycotina</taxon>
        <taxon>Lecanoromycetes</taxon>
        <taxon>OSLEUM clade</taxon>
        <taxon>Lecanoromycetidae</taxon>
        <taxon>Caliciales</taxon>
        <taxon>Physciaceae</taxon>
        <taxon>Heterodermia</taxon>
    </lineage>
</organism>
<feature type="region of interest" description="Disordered" evidence="2">
    <location>
        <begin position="272"/>
        <end position="297"/>
    </location>
</feature>
<accession>A0A8H3F3W4</accession>
<keyword evidence="5" id="KW-1185">Reference proteome</keyword>
<dbReference type="EMBL" id="CAJPDS010000018">
    <property type="protein sequence ID" value="CAF9916559.1"/>
    <property type="molecule type" value="Genomic_DNA"/>
</dbReference>
<dbReference type="CDD" id="cd01908">
    <property type="entry name" value="YafJ"/>
    <property type="match status" value="1"/>
</dbReference>
<reference evidence="4" key="1">
    <citation type="submission" date="2021-03" db="EMBL/GenBank/DDBJ databases">
        <authorList>
            <person name="Tagirdzhanova G."/>
        </authorList>
    </citation>
    <scope>NUCLEOTIDE SEQUENCE</scope>
</reference>
<dbReference type="GO" id="GO:0061672">
    <property type="term" value="C:glutathione hydrolase complex"/>
    <property type="evidence" value="ECO:0007669"/>
    <property type="project" value="TreeGrafter"/>
</dbReference>
<evidence type="ECO:0000259" key="3">
    <source>
        <dbReference type="PROSITE" id="PS51278"/>
    </source>
</evidence>